<accession>A0A0F3GW95</accession>
<reference evidence="1 2" key="1">
    <citation type="submission" date="2015-02" db="EMBL/GenBank/DDBJ databases">
        <title>Single-cell genomics of uncultivated deep-branching MTB reveals a conserved set of magnetosome genes.</title>
        <authorList>
            <person name="Kolinko S."/>
            <person name="Richter M."/>
            <person name="Glockner F.O."/>
            <person name="Brachmann A."/>
            <person name="Schuler D."/>
        </authorList>
    </citation>
    <scope>NUCLEOTIDE SEQUENCE [LARGE SCALE GENOMIC DNA]</scope>
    <source>
        <strain evidence="1">TM-1</strain>
    </source>
</reference>
<dbReference type="PANTHER" id="PTHR34613">
    <property type="entry name" value="SLL0800 PROTEIN"/>
    <property type="match status" value="1"/>
</dbReference>
<proteinExistence type="predicted"/>
<dbReference type="AlphaFoldDB" id="A0A0F3GW95"/>
<name>A0A0F3GW95_9BACT</name>
<keyword evidence="2" id="KW-1185">Reference proteome</keyword>
<organism evidence="1 2">
    <name type="scientific">Candidatus Magnetobacterium bavaricum</name>
    <dbReference type="NCBI Taxonomy" id="29290"/>
    <lineage>
        <taxon>Bacteria</taxon>
        <taxon>Pseudomonadati</taxon>
        <taxon>Nitrospirota</taxon>
        <taxon>Thermodesulfovibrionia</taxon>
        <taxon>Thermodesulfovibrionales</taxon>
        <taxon>Candidatus Magnetobacteriaceae</taxon>
        <taxon>Candidatus Magnetobacterium</taxon>
    </lineage>
</organism>
<evidence type="ECO:0000313" key="2">
    <source>
        <dbReference type="Proteomes" id="UP000033423"/>
    </source>
</evidence>
<dbReference type="PANTHER" id="PTHR34613:SF1">
    <property type="entry name" value="SLL6017 PROTEIN"/>
    <property type="match status" value="1"/>
</dbReference>
<dbReference type="Proteomes" id="UP000033423">
    <property type="component" value="Unassembled WGS sequence"/>
</dbReference>
<evidence type="ECO:0000313" key="1">
    <source>
        <dbReference type="EMBL" id="KJU86249.1"/>
    </source>
</evidence>
<sequence>MDTPPGSYDKIIKELMAEIERPLIEEVLGIKADKVTRLNTRMQLTDERDADFLARLDYVDVNDPVIVHGEMQSTNDPQMLKRMLRYFTHIYSQYEIRVKQYVIFIGKDKMNMETLLELPEIRYEYKLIDMRNIACEQFLYSGVPGKVIFAILCNTGGRDEKVFVRRILEELTKVSKGLDLSRNVRQLEMLSRLRDMQKTVIEEVGKMSIVHDLPIETDLRFIQGKQEGLENGRQEGRQEGRIEGRVEGMQDTIELLLSSRFGEEGLSFMPKIRGYGDTSRLRAITEALIKAQDITEIEGLI</sequence>
<gene>
    <name evidence="1" type="ORF">MBAV_001556</name>
</gene>
<dbReference type="EMBL" id="LACI01000677">
    <property type="protein sequence ID" value="KJU86249.1"/>
    <property type="molecule type" value="Genomic_DNA"/>
</dbReference>
<comment type="caution">
    <text evidence="1">The sequence shown here is derived from an EMBL/GenBank/DDBJ whole genome shotgun (WGS) entry which is preliminary data.</text>
</comment>
<protein>
    <recommendedName>
        <fullName evidence="3">Transposase (Putative), YhgA-like protein</fullName>
    </recommendedName>
</protein>
<evidence type="ECO:0008006" key="3">
    <source>
        <dbReference type="Google" id="ProtNLM"/>
    </source>
</evidence>